<evidence type="ECO:0000256" key="9">
    <source>
        <dbReference type="PIRSR" id="PIRSR001589-2"/>
    </source>
</evidence>
<dbReference type="EC" id="6.3.5.4" evidence="3"/>
<dbReference type="PANTHER" id="PTHR43284">
    <property type="entry name" value="ASPARAGINE SYNTHETASE (GLUTAMINE-HYDROLYZING)"/>
    <property type="match status" value="1"/>
</dbReference>
<evidence type="ECO:0000256" key="4">
    <source>
        <dbReference type="ARBA" id="ARBA00022741"/>
    </source>
</evidence>
<name>A0A917YLC5_9RHOB</name>
<dbReference type="InterPro" id="IPR033738">
    <property type="entry name" value="AsnB_N"/>
</dbReference>
<dbReference type="InterPro" id="IPR029055">
    <property type="entry name" value="Ntn_hydrolases_N"/>
</dbReference>
<keyword evidence="13" id="KW-1185">Reference proteome</keyword>
<dbReference type="CDD" id="cd00712">
    <property type="entry name" value="AsnB"/>
    <property type="match status" value="1"/>
</dbReference>
<dbReference type="InterPro" id="IPR001962">
    <property type="entry name" value="Asn_synthase"/>
</dbReference>
<feature type="active site" description="For GATase activity" evidence="8">
    <location>
        <position position="2"/>
    </location>
</feature>
<dbReference type="OrthoDB" id="9763290at2"/>
<dbReference type="RefSeq" id="WP_146287681.1">
    <property type="nucleotide sequence ID" value="NZ_BMLP01000007.1"/>
</dbReference>
<keyword evidence="8" id="KW-0028">Amino-acid biosynthesis</keyword>
<dbReference type="InterPro" id="IPR014729">
    <property type="entry name" value="Rossmann-like_a/b/a_fold"/>
</dbReference>
<dbReference type="InterPro" id="IPR006426">
    <property type="entry name" value="Asn_synth_AEB"/>
</dbReference>
<keyword evidence="5 9" id="KW-0067">ATP-binding</keyword>
<dbReference type="GO" id="GO:0005829">
    <property type="term" value="C:cytosol"/>
    <property type="evidence" value="ECO:0007669"/>
    <property type="project" value="TreeGrafter"/>
</dbReference>
<dbReference type="Gene3D" id="3.40.50.620">
    <property type="entry name" value="HUPs"/>
    <property type="match status" value="1"/>
</dbReference>
<evidence type="ECO:0000256" key="5">
    <source>
        <dbReference type="ARBA" id="ARBA00022840"/>
    </source>
</evidence>
<evidence type="ECO:0000313" key="12">
    <source>
        <dbReference type="EMBL" id="GGO36204.1"/>
    </source>
</evidence>
<dbReference type="NCBIfam" id="TIGR01536">
    <property type="entry name" value="asn_synth_AEB"/>
    <property type="match status" value="1"/>
</dbReference>
<sequence>MCGLFGEFGQDVLRDEAALAAISRSIRHRGPDDDGLATGNGWMLGFRRLAILDLSPAGHQPLFHDDGRYVLVYNGEIYNYLELKAELLAAGERFRSGTDTEVLLKLLIREGAAALPRLNGMFAFAFVDMERRSFVVARDRLGVKPLYLHHRPGQLRFASELKALLEWPGAERRIDRGALADYLAMGYLPHESCIFQGYAKLAPGHFLSGSIDGPEVVPQRWWQVTMQPEDRGPDRDDALLEELDALLDDALRIRMRSDVPVALLLSGGIDSGLVAAYAARTGQPPLALVAGVGSPEMDETDLARATAKHLGIDLREMQLTADSLKDVDHVATSFDEPFADTSALPTLRICEAARQHATVLLTGDGGDEAFGGYRRYLEAQRYKNLMNLPEGVQRLAWAAGRGWLPPRLAYRLAKATLPDELLGAVFDGFGLTRDPALALILPDGLTTAPDVAAPVARAWAKSAGLDLLSRQRDFDYRCYLTDDVLVKVDRASMAHSTEVRSPFLDYRVVEWAARLPHRLLVDDRHGKLMLRKLAAKMLPPAVTTGRKKGFGAPVDDWFRTPGGAAMIRDRLVANAVPDLWNPDGVAQVLALHLARKRNYGDILWRLLVLEAWHRRYLAPELSDKGLAA</sequence>
<proteinExistence type="inferred from homology"/>
<reference evidence="12 13" key="1">
    <citation type="journal article" date="2014" name="Int. J. Syst. Evol. Microbiol.">
        <title>Complete genome sequence of Corynebacterium casei LMG S-19264T (=DSM 44701T), isolated from a smear-ripened cheese.</title>
        <authorList>
            <consortium name="US DOE Joint Genome Institute (JGI-PGF)"/>
            <person name="Walter F."/>
            <person name="Albersmeier A."/>
            <person name="Kalinowski J."/>
            <person name="Ruckert C."/>
        </authorList>
    </citation>
    <scope>NUCLEOTIDE SEQUENCE [LARGE SCALE GENOMIC DNA]</scope>
    <source>
        <strain evidence="12 13">CGMCC 1.7029</strain>
    </source>
</reference>
<evidence type="ECO:0000256" key="6">
    <source>
        <dbReference type="ARBA" id="ARBA00022962"/>
    </source>
</evidence>
<comment type="catalytic activity">
    <reaction evidence="7">
        <text>L-aspartate + L-glutamine + ATP + H2O = L-asparagine + L-glutamate + AMP + diphosphate + H(+)</text>
        <dbReference type="Rhea" id="RHEA:12228"/>
        <dbReference type="ChEBI" id="CHEBI:15377"/>
        <dbReference type="ChEBI" id="CHEBI:15378"/>
        <dbReference type="ChEBI" id="CHEBI:29985"/>
        <dbReference type="ChEBI" id="CHEBI:29991"/>
        <dbReference type="ChEBI" id="CHEBI:30616"/>
        <dbReference type="ChEBI" id="CHEBI:33019"/>
        <dbReference type="ChEBI" id="CHEBI:58048"/>
        <dbReference type="ChEBI" id="CHEBI:58359"/>
        <dbReference type="ChEBI" id="CHEBI:456215"/>
        <dbReference type="EC" id="6.3.5.4"/>
    </reaction>
</comment>
<dbReference type="Proteomes" id="UP000598196">
    <property type="component" value="Unassembled WGS sequence"/>
</dbReference>
<dbReference type="InterPro" id="IPR051786">
    <property type="entry name" value="ASN_synthetase/amidase"/>
</dbReference>
<evidence type="ECO:0000256" key="3">
    <source>
        <dbReference type="ARBA" id="ARBA00012737"/>
    </source>
</evidence>
<evidence type="ECO:0000259" key="11">
    <source>
        <dbReference type="PROSITE" id="PS51278"/>
    </source>
</evidence>
<dbReference type="Pfam" id="PF13537">
    <property type="entry name" value="GATase_7"/>
    <property type="match status" value="1"/>
</dbReference>
<dbReference type="EMBL" id="BMLP01000007">
    <property type="protein sequence ID" value="GGO36204.1"/>
    <property type="molecule type" value="Genomic_DNA"/>
</dbReference>
<evidence type="ECO:0000256" key="1">
    <source>
        <dbReference type="ARBA" id="ARBA00005187"/>
    </source>
</evidence>
<dbReference type="PROSITE" id="PS51278">
    <property type="entry name" value="GATASE_TYPE_2"/>
    <property type="match status" value="1"/>
</dbReference>
<comment type="pathway">
    <text evidence="1">Amino-acid biosynthesis; L-asparagine biosynthesis; L-asparagine from L-aspartate (L-Gln route): step 1/1.</text>
</comment>
<organism evidence="12 13">
    <name type="scientific">Gemmobacter aquaticus</name>
    <dbReference type="NCBI Taxonomy" id="490185"/>
    <lineage>
        <taxon>Bacteria</taxon>
        <taxon>Pseudomonadati</taxon>
        <taxon>Pseudomonadota</taxon>
        <taxon>Alphaproteobacteria</taxon>
        <taxon>Rhodobacterales</taxon>
        <taxon>Paracoccaceae</taxon>
        <taxon>Gemmobacter</taxon>
    </lineage>
</organism>
<feature type="binding site" evidence="9">
    <location>
        <position position="264"/>
    </location>
    <ligand>
        <name>ATP</name>
        <dbReference type="ChEBI" id="CHEBI:30616"/>
    </ligand>
</feature>
<dbReference type="PIRSF" id="PIRSF001589">
    <property type="entry name" value="Asn_synthetase_glu-h"/>
    <property type="match status" value="1"/>
</dbReference>
<evidence type="ECO:0000256" key="7">
    <source>
        <dbReference type="ARBA" id="ARBA00048741"/>
    </source>
</evidence>
<dbReference type="GO" id="GO:0004066">
    <property type="term" value="F:asparagine synthase (glutamine-hydrolyzing) activity"/>
    <property type="evidence" value="ECO:0007669"/>
    <property type="project" value="UniProtKB-EC"/>
</dbReference>
<gene>
    <name evidence="12" type="ORF">GCM10010991_29780</name>
</gene>
<dbReference type="CDD" id="cd01991">
    <property type="entry name" value="Asn_synthase_B_C"/>
    <property type="match status" value="1"/>
</dbReference>
<evidence type="ECO:0000256" key="2">
    <source>
        <dbReference type="ARBA" id="ARBA00005752"/>
    </source>
</evidence>
<dbReference type="InterPro" id="IPR017932">
    <property type="entry name" value="GATase_2_dom"/>
</dbReference>
<feature type="binding site" evidence="9">
    <location>
        <position position="99"/>
    </location>
    <ligand>
        <name>L-glutamine</name>
        <dbReference type="ChEBI" id="CHEBI:58359"/>
    </ligand>
</feature>
<comment type="similarity">
    <text evidence="2">Belongs to the asparagine synthetase family.</text>
</comment>
<dbReference type="SUPFAM" id="SSF56235">
    <property type="entry name" value="N-terminal nucleophile aminohydrolases (Ntn hydrolases)"/>
    <property type="match status" value="1"/>
</dbReference>
<feature type="site" description="Important for beta-aspartyl-AMP intermediate formation" evidence="10">
    <location>
        <position position="364"/>
    </location>
</feature>
<dbReference type="SUPFAM" id="SSF52402">
    <property type="entry name" value="Adenine nucleotide alpha hydrolases-like"/>
    <property type="match status" value="1"/>
</dbReference>
<feature type="domain" description="Glutamine amidotransferase type-2" evidence="11">
    <location>
        <begin position="2"/>
        <end position="212"/>
    </location>
</feature>
<keyword evidence="4 9" id="KW-0547">Nucleotide-binding</keyword>
<evidence type="ECO:0000256" key="8">
    <source>
        <dbReference type="PIRSR" id="PIRSR001589-1"/>
    </source>
</evidence>
<keyword evidence="8" id="KW-0061">Asparagine biosynthesis</keyword>
<feature type="binding site" evidence="9">
    <location>
        <position position="292"/>
    </location>
    <ligand>
        <name>ATP</name>
        <dbReference type="ChEBI" id="CHEBI:30616"/>
    </ligand>
</feature>
<evidence type="ECO:0000313" key="13">
    <source>
        <dbReference type="Proteomes" id="UP000598196"/>
    </source>
</evidence>
<accession>A0A917YLC5</accession>
<dbReference type="GO" id="GO:0006529">
    <property type="term" value="P:asparagine biosynthetic process"/>
    <property type="evidence" value="ECO:0007669"/>
    <property type="project" value="UniProtKB-KW"/>
</dbReference>
<dbReference type="PANTHER" id="PTHR43284:SF1">
    <property type="entry name" value="ASPARAGINE SYNTHETASE"/>
    <property type="match status" value="1"/>
</dbReference>
<dbReference type="Gene3D" id="3.60.20.10">
    <property type="entry name" value="Glutamine Phosphoribosylpyrophosphate, subunit 1, domain 1"/>
    <property type="match status" value="1"/>
</dbReference>
<dbReference type="Pfam" id="PF00733">
    <property type="entry name" value="Asn_synthase"/>
    <property type="match status" value="1"/>
</dbReference>
<keyword evidence="6 8" id="KW-0315">Glutamine amidotransferase</keyword>
<protein>
    <recommendedName>
        <fullName evidence="3">asparagine synthase (glutamine-hydrolyzing)</fullName>
        <ecNumber evidence="3">6.3.5.4</ecNumber>
    </recommendedName>
</protein>
<evidence type="ECO:0000256" key="10">
    <source>
        <dbReference type="PIRSR" id="PIRSR001589-3"/>
    </source>
</evidence>
<dbReference type="GO" id="GO:0005524">
    <property type="term" value="F:ATP binding"/>
    <property type="evidence" value="ECO:0007669"/>
    <property type="project" value="UniProtKB-KW"/>
</dbReference>
<comment type="caution">
    <text evidence="12">The sequence shown here is derived from an EMBL/GenBank/DDBJ whole genome shotgun (WGS) entry which is preliminary data.</text>
</comment>
<dbReference type="AlphaFoldDB" id="A0A917YLC5"/>